<dbReference type="AlphaFoldDB" id="A0A2N9GW60"/>
<evidence type="ECO:0000256" key="1">
    <source>
        <dbReference type="SAM" id="MobiDB-lite"/>
    </source>
</evidence>
<dbReference type="EMBL" id="OIVN01002807">
    <property type="protein sequence ID" value="SPD06607.1"/>
    <property type="molecule type" value="Genomic_DNA"/>
</dbReference>
<evidence type="ECO:0000313" key="3">
    <source>
        <dbReference type="EMBL" id="SPD06607.1"/>
    </source>
</evidence>
<feature type="transmembrane region" description="Helical" evidence="2">
    <location>
        <begin position="181"/>
        <end position="203"/>
    </location>
</feature>
<sequence>MPGIQQNLGNHEKFWGFSVAGVGVFCCRRGERRGFERCDPRTGGDPRTGCRSGGDPRPRLRPGVAVPDPGRSGGHPRLGPAAWGCRRGERRGFERCDPRTGGDPRTGCRSGGDPRPRLRPGVAVPDPGRSGGHPRLGPAAWGCRAHRNEFCKLICLGCWNFWVGLLEFWVAGIFGLGCWNLGWVAGIFFCLVALFGCCENVWLL</sequence>
<keyword evidence="2" id="KW-0472">Membrane</keyword>
<name>A0A2N9GW60_FAGSY</name>
<keyword evidence="2" id="KW-1133">Transmembrane helix</keyword>
<gene>
    <name evidence="3" type="ORF">FSB_LOCUS34489</name>
</gene>
<feature type="transmembrane region" description="Helical" evidence="2">
    <location>
        <begin position="153"/>
        <end position="175"/>
    </location>
</feature>
<proteinExistence type="predicted"/>
<evidence type="ECO:0000256" key="2">
    <source>
        <dbReference type="SAM" id="Phobius"/>
    </source>
</evidence>
<feature type="region of interest" description="Disordered" evidence="1">
    <location>
        <begin position="38"/>
        <end position="82"/>
    </location>
</feature>
<keyword evidence="2" id="KW-0812">Transmembrane</keyword>
<accession>A0A2N9GW60</accession>
<feature type="region of interest" description="Disordered" evidence="1">
    <location>
        <begin position="95"/>
        <end position="133"/>
    </location>
</feature>
<reference evidence="3" key="1">
    <citation type="submission" date="2018-02" db="EMBL/GenBank/DDBJ databases">
        <authorList>
            <person name="Cohen D.B."/>
            <person name="Kent A.D."/>
        </authorList>
    </citation>
    <scope>NUCLEOTIDE SEQUENCE</scope>
</reference>
<protein>
    <submittedName>
        <fullName evidence="3">Uncharacterized protein</fullName>
    </submittedName>
</protein>
<organism evidence="3">
    <name type="scientific">Fagus sylvatica</name>
    <name type="common">Beechnut</name>
    <dbReference type="NCBI Taxonomy" id="28930"/>
    <lineage>
        <taxon>Eukaryota</taxon>
        <taxon>Viridiplantae</taxon>
        <taxon>Streptophyta</taxon>
        <taxon>Embryophyta</taxon>
        <taxon>Tracheophyta</taxon>
        <taxon>Spermatophyta</taxon>
        <taxon>Magnoliopsida</taxon>
        <taxon>eudicotyledons</taxon>
        <taxon>Gunneridae</taxon>
        <taxon>Pentapetalae</taxon>
        <taxon>rosids</taxon>
        <taxon>fabids</taxon>
        <taxon>Fagales</taxon>
        <taxon>Fagaceae</taxon>
        <taxon>Fagus</taxon>
    </lineage>
</organism>